<reference evidence="1 2" key="1">
    <citation type="submission" date="2020-01" db="EMBL/GenBank/DDBJ databases">
        <title>Genomes of bacteria type strains.</title>
        <authorList>
            <person name="Chen J."/>
            <person name="Zhu S."/>
            <person name="Yang J."/>
        </authorList>
    </citation>
    <scope>NUCLEOTIDE SEQUENCE [LARGE SCALE GENOMIC DNA]</scope>
    <source>
        <strain evidence="1 2">LMG 22958</strain>
    </source>
</reference>
<dbReference type="Pfam" id="PF07209">
    <property type="entry name" value="DUF1415"/>
    <property type="match status" value="1"/>
</dbReference>
<proteinExistence type="predicted"/>
<organism evidence="1 2">
    <name type="scientific">Alteromonas hispanica</name>
    <dbReference type="NCBI Taxonomy" id="315421"/>
    <lineage>
        <taxon>Bacteria</taxon>
        <taxon>Pseudomonadati</taxon>
        <taxon>Pseudomonadota</taxon>
        <taxon>Gammaproteobacteria</taxon>
        <taxon>Alteromonadales</taxon>
        <taxon>Alteromonadaceae</taxon>
        <taxon>Alteromonas/Salinimonas group</taxon>
        <taxon>Alteromonas</taxon>
    </lineage>
</organism>
<accession>A0A6L9MTG9</accession>
<evidence type="ECO:0000313" key="2">
    <source>
        <dbReference type="Proteomes" id="UP000478837"/>
    </source>
</evidence>
<dbReference type="AlphaFoldDB" id="A0A6L9MTG9"/>
<evidence type="ECO:0000313" key="1">
    <source>
        <dbReference type="EMBL" id="NDW21522.1"/>
    </source>
</evidence>
<comment type="caution">
    <text evidence="1">The sequence shown here is derived from an EMBL/GenBank/DDBJ whole genome shotgun (WGS) entry which is preliminary data.</text>
</comment>
<dbReference type="RefSeq" id="WP_163111512.1">
    <property type="nucleotide sequence ID" value="NZ_JAAAWP010000004.1"/>
</dbReference>
<sequence>MNLPSLNAQADQNTHFIEATMKWVDDIVIRHNFCPFASYVRTPNQIHCCVIAGNTGDVLEALYDELSRLEKDNNVATTLMVLSNSVFADFDEYLDVLAIAEAMLNDWGFSSKYQLASFHPHYMFEGSDTDAPENFTNRSPYPILHIIRERDISRFMKNENDAEKIYTHNIAKAKELGCPYFLEALSKIKAENTVKDSEK</sequence>
<dbReference type="Proteomes" id="UP000478837">
    <property type="component" value="Unassembled WGS sequence"/>
</dbReference>
<dbReference type="EMBL" id="JAAAWP010000004">
    <property type="protein sequence ID" value="NDW21522.1"/>
    <property type="molecule type" value="Genomic_DNA"/>
</dbReference>
<protein>
    <submittedName>
        <fullName evidence="1">DUF1415 family protein</fullName>
    </submittedName>
</protein>
<keyword evidence="2" id="KW-1185">Reference proteome</keyword>
<name>A0A6L9MTG9_9ALTE</name>
<dbReference type="InterPro" id="IPR009858">
    <property type="entry name" value="DUF1415"/>
</dbReference>
<gene>
    <name evidence="1" type="ORF">GTW09_08345</name>
</gene>